<keyword evidence="2" id="KW-1185">Reference proteome</keyword>
<dbReference type="Proteomes" id="UP000677054">
    <property type="component" value="Unassembled WGS sequence"/>
</dbReference>
<sequence>MEVDQCTAPMKTGAPFVHLPRTIGWDEISKRTGLSFRIRIPSPCQGTPGPTPAFAVGTTGPTPTFAVGTVEETGLMRYPIRRNTSEKAKKLGAKIKRQRNYYGDACNPKGIPISTRNNYVDFHLRKIPHN</sequence>
<gene>
    <name evidence="1" type="ORF">DSTB1V02_LOCUS5691</name>
</gene>
<dbReference type="EMBL" id="CAJPEV010000963">
    <property type="protein sequence ID" value="CAG0889798.1"/>
    <property type="molecule type" value="Genomic_DNA"/>
</dbReference>
<protein>
    <submittedName>
        <fullName evidence="1">Uncharacterized protein</fullName>
    </submittedName>
</protein>
<evidence type="ECO:0000313" key="2">
    <source>
        <dbReference type="Proteomes" id="UP000677054"/>
    </source>
</evidence>
<organism evidence="1">
    <name type="scientific">Darwinula stevensoni</name>
    <dbReference type="NCBI Taxonomy" id="69355"/>
    <lineage>
        <taxon>Eukaryota</taxon>
        <taxon>Metazoa</taxon>
        <taxon>Ecdysozoa</taxon>
        <taxon>Arthropoda</taxon>
        <taxon>Crustacea</taxon>
        <taxon>Oligostraca</taxon>
        <taxon>Ostracoda</taxon>
        <taxon>Podocopa</taxon>
        <taxon>Podocopida</taxon>
        <taxon>Darwinulocopina</taxon>
        <taxon>Darwinuloidea</taxon>
        <taxon>Darwinulidae</taxon>
        <taxon>Darwinula</taxon>
    </lineage>
</organism>
<evidence type="ECO:0000313" key="1">
    <source>
        <dbReference type="EMBL" id="CAD7245825.1"/>
    </source>
</evidence>
<dbReference type="EMBL" id="LR900480">
    <property type="protein sequence ID" value="CAD7245825.1"/>
    <property type="molecule type" value="Genomic_DNA"/>
</dbReference>
<name>A0A7R8XEL7_9CRUS</name>
<dbReference type="AlphaFoldDB" id="A0A7R8XEL7"/>
<proteinExistence type="predicted"/>
<reference evidence="1" key="1">
    <citation type="submission" date="2020-11" db="EMBL/GenBank/DDBJ databases">
        <authorList>
            <person name="Tran Van P."/>
        </authorList>
    </citation>
    <scope>NUCLEOTIDE SEQUENCE</scope>
</reference>
<accession>A0A7R8XEL7</accession>